<comment type="similarity">
    <text evidence="2">Belongs to the FliR/MopE/SpaR family.</text>
</comment>
<feature type="transmembrane region" description="Helical" evidence="7">
    <location>
        <begin position="211"/>
        <end position="241"/>
    </location>
</feature>
<evidence type="ECO:0000256" key="6">
    <source>
        <dbReference type="ARBA" id="ARBA00023136"/>
    </source>
</evidence>
<dbReference type="PANTHER" id="PTHR30065:SF1">
    <property type="entry name" value="SURFACE PRESENTATION OF ANTIGENS PROTEIN SPAR"/>
    <property type="match status" value="1"/>
</dbReference>
<dbReference type="PANTHER" id="PTHR30065">
    <property type="entry name" value="FLAGELLAR BIOSYNTHETIC PROTEIN FLIR"/>
    <property type="match status" value="1"/>
</dbReference>
<evidence type="ECO:0000256" key="7">
    <source>
        <dbReference type="SAM" id="Phobius"/>
    </source>
</evidence>
<gene>
    <name evidence="8" type="ORF">E7681_09335</name>
</gene>
<dbReference type="OrthoDB" id="9779817at2"/>
<comment type="caution">
    <text evidence="8">The sequence shown here is derived from an EMBL/GenBank/DDBJ whole genome shotgun (WGS) entry which is preliminary data.</text>
</comment>
<dbReference type="PRINTS" id="PR00953">
    <property type="entry name" value="TYPE3IMRPROT"/>
</dbReference>
<accession>A0A4S3M9V1</accession>
<dbReference type="Proteomes" id="UP000306113">
    <property type="component" value="Unassembled WGS sequence"/>
</dbReference>
<evidence type="ECO:0000256" key="4">
    <source>
        <dbReference type="ARBA" id="ARBA00022692"/>
    </source>
</evidence>
<evidence type="ECO:0000313" key="8">
    <source>
        <dbReference type="EMBL" id="THD73808.1"/>
    </source>
</evidence>
<sequence>MSGLPVLFEYWNEGLWHGFLVFLRVTPIVALLPGFGEQYVPVRVKLALALVATVAIAPMISVADVEAFELVGLVRFALAETFAGLIFGLGLRLLLMALQTAGTIAAQSTSLSQILGVSSEPMPAIGQLFAIAGTALVMQAGLHVKFLGLTIITYDLIPSGEFFSPAQVSSWALANVAAAFSLAFQLGGAFVLVSLLYNLALGAINRAMPQLMVAFVGAPAITAAGLALLALLTPFLLTIWLEALDSFLANPSGVVR</sequence>
<dbReference type="Pfam" id="PF01311">
    <property type="entry name" value="Bac_export_1"/>
    <property type="match status" value="1"/>
</dbReference>
<dbReference type="GO" id="GO:0006605">
    <property type="term" value="P:protein targeting"/>
    <property type="evidence" value="ECO:0007669"/>
    <property type="project" value="InterPro"/>
</dbReference>
<evidence type="ECO:0000256" key="1">
    <source>
        <dbReference type="ARBA" id="ARBA00004651"/>
    </source>
</evidence>
<organism evidence="8 9">
    <name type="scientific">Thalassobius vesicularis</name>
    <dbReference type="NCBI Taxonomy" id="1294297"/>
    <lineage>
        <taxon>Bacteria</taxon>
        <taxon>Pseudomonadati</taxon>
        <taxon>Pseudomonadota</taxon>
        <taxon>Alphaproteobacteria</taxon>
        <taxon>Rhodobacterales</taxon>
        <taxon>Roseobacteraceae</taxon>
        <taxon>Thalassovita</taxon>
    </lineage>
</organism>
<keyword evidence="6 7" id="KW-0472">Membrane</keyword>
<dbReference type="GO" id="GO:0005886">
    <property type="term" value="C:plasma membrane"/>
    <property type="evidence" value="ECO:0007669"/>
    <property type="project" value="UniProtKB-SubCell"/>
</dbReference>
<evidence type="ECO:0000313" key="9">
    <source>
        <dbReference type="Proteomes" id="UP000306113"/>
    </source>
</evidence>
<feature type="transmembrane region" description="Helical" evidence="7">
    <location>
        <begin position="15"/>
        <end position="35"/>
    </location>
</feature>
<evidence type="ECO:0000256" key="2">
    <source>
        <dbReference type="ARBA" id="ARBA00009772"/>
    </source>
</evidence>
<dbReference type="InterPro" id="IPR002010">
    <property type="entry name" value="T3SS_IM_R"/>
</dbReference>
<reference evidence="8 9" key="1">
    <citation type="submission" date="2019-04" db="EMBL/GenBank/DDBJ databases">
        <title>Draft genome sequence of Youngimonas vesicularis.</title>
        <authorList>
            <person name="Hameed A."/>
        </authorList>
    </citation>
    <scope>NUCLEOTIDE SEQUENCE [LARGE SCALE GENOMIC DNA]</scope>
    <source>
        <strain evidence="8 9">CC-AMW-E</strain>
    </source>
</reference>
<dbReference type="AlphaFoldDB" id="A0A4S3M9V1"/>
<name>A0A4S3M9V1_9RHOB</name>
<feature type="transmembrane region" description="Helical" evidence="7">
    <location>
        <begin position="172"/>
        <end position="199"/>
    </location>
</feature>
<comment type="subcellular location">
    <subcellularLocation>
        <location evidence="1">Cell membrane</location>
        <topology evidence="1">Multi-pass membrane protein</topology>
    </subcellularLocation>
</comment>
<feature type="transmembrane region" description="Helical" evidence="7">
    <location>
        <begin position="73"/>
        <end position="95"/>
    </location>
</feature>
<keyword evidence="5 7" id="KW-1133">Transmembrane helix</keyword>
<evidence type="ECO:0000256" key="5">
    <source>
        <dbReference type="ARBA" id="ARBA00022989"/>
    </source>
</evidence>
<feature type="transmembrane region" description="Helical" evidence="7">
    <location>
        <begin position="128"/>
        <end position="152"/>
    </location>
</feature>
<protein>
    <submittedName>
        <fullName evidence="8">Type III secretion protein</fullName>
    </submittedName>
</protein>
<keyword evidence="3" id="KW-1003">Cell membrane</keyword>
<evidence type="ECO:0000256" key="3">
    <source>
        <dbReference type="ARBA" id="ARBA00022475"/>
    </source>
</evidence>
<dbReference type="EMBL" id="SSMD01000004">
    <property type="protein sequence ID" value="THD73808.1"/>
    <property type="molecule type" value="Genomic_DNA"/>
</dbReference>
<keyword evidence="9" id="KW-1185">Reference proteome</keyword>
<feature type="transmembrane region" description="Helical" evidence="7">
    <location>
        <begin position="42"/>
        <end position="61"/>
    </location>
</feature>
<keyword evidence="4 7" id="KW-0812">Transmembrane</keyword>
<proteinExistence type="inferred from homology"/>